<evidence type="ECO:0000313" key="1">
    <source>
        <dbReference type="EMBL" id="MFD0762731.1"/>
    </source>
</evidence>
<dbReference type="Pfam" id="PF11325">
    <property type="entry name" value="DUF3127"/>
    <property type="match status" value="1"/>
</dbReference>
<accession>A0ABW2Z808</accession>
<sequence length="117" mass="13473">MNTEVTGTIKIINETKTFGASGFRKRETVVTTDEQYPQSILIEFVQDKCELLDDCKVGQAVKIAYNLRGKEWVNPEGETKYFNSIQGWKIEILDKEIIEPSEFKDTFIENESDDVPF</sequence>
<reference evidence="2" key="1">
    <citation type="journal article" date="2019" name="Int. J. Syst. Evol. Microbiol.">
        <title>The Global Catalogue of Microorganisms (GCM) 10K type strain sequencing project: providing services to taxonomists for standard genome sequencing and annotation.</title>
        <authorList>
            <consortium name="The Broad Institute Genomics Platform"/>
            <consortium name="The Broad Institute Genome Sequencing Center for Infectious Disease"/>
            <person name="Wu L."/>
            <person name="Ma J."/>
        </authorList>
    </citation>
    <scope>NUCLEOTIDE SEQUENCE [LARGE SCALE GENOMIC DNA]</scope>
    <source>
        <strain evidence="2">CCUG 60022</strain>
    </source>
</reference>
<organism evidence="1 2">
    <name type="scientific">Lutibacter aestuarii</name>
    <dbReference type="NCBI Taxonomy" id="861111"/>
    <lineage>
        <taxon>Bacteria</taxon>
        <taxon>Pseudomonadati</taxon>
        <taxon>Bacteroidota</taxon>
        <taxon>Flavobacteriia</taxon>
        <taxon>Flavobacteriales</taxon>
        <taxon>Flavobacteriaceae</taxon>
        <taxon>Lutibacter</taxon>
    </lineage>
</organism>
<keyword evidence="2" id="KW-1185">Reference proteome</keyword>
<dbReference type="RefSeq" id="WP_386783181.1">
    <property type="nucleotide sequence ID" value="NZ_JBHTIC010000017.1"/>
</dbReference>
<comment type="caution">
    <text evidence="1">The sequence shown here is derived from an EMBL/GenBank/DDBJ whole genome shotgun (WGS) entry which is preliminary data.</text>
</comment>
<dbReference type="InterPro" id="IPR021474">
    <property type="entry name" value="DUF3127"/>
</dbReference>
<protein>
    <submittedName>
        <fullName evidence="1">DUF3127 domain-containing protein</fullName>
    </submittedName>
</protein>
<gene>
    <name evidence="1" type="ORF">ACFQZW_11620</name>
</gene>
<proteinExistence type="predicted"/>
<evidence type="ECO:0000313" key="2">
    <source>
        <dbReference type="Proteomes" id="UP001597032"/>
    </source>
</evidence>
<name>A0ABW2Z808_9FLAO</name>
<dbReference type="Proteomes" id="UP001597032">
    <property type="component" value="Unassembled WGS sequence"/>
</dbReference>
<dbReference type="EMBL" id="JBHTIC010000017">
    <property type="protein sequence ID" value="MFD0762731.1"/>
    <property type="molecule type" value="Genomic_DNA"/>
</dbReference>